<dbReference type="GO" id="GO:0016791">
    <property type="term" value="F:phosphatase activity"/>
    <property type="evidence" value="ECO:0007669"/>
    <property type="project" value="TreeGrafter"/>
</dbReference>
<dbReference type="Gene3D" id="3.30.1240.10">
    <property type="match status" value="1"/>
</dbReference>
<protein>
    <submittedName>
        <fullName evidence="1">Haloacid dehalogenase</fullName>
    </submittedName>
</protein>
<dbReference type="SUPFAM" id="SSF56784">
    <property type="entry name" value="HAD-like"/>
    <property type="match status" value="1"/>
</dbReference>
<dbReference type="NCBIfam" id="TIGR01484">
    <property type="entry name" value="HAD-SF-IIB"/>
    <property type="match status" value="1"/>
</dbReference>
<proteinExistence type="predicted"/>
<dbReference type="CDD" id="cd07516">
    <property type="entry name" value="HAD_Pase"/>
    <property type="match status" value="1"/>
</dbReference>
<dbReference type="Gene3D" id="3.40.50.1000">
    <property type="entry name" value="HAD superfamily/HAD-like"/>
    <property type="match status" value="1"/>
</dbReference>
<dbReference type="GO" id="GO:0000287">
    <property type="term" value="F:magnesium ion binding"/>
    <property type="evidence" value="ECO:0007669"/>
    <property type="project" value="TreeGrafter"/>
</dbReference>
<dbReference type="STRING" id="1618207.UM93_14025"/>
<name>A0A0D4C1P6_9MICC</name>
<accession>A0A0D4C1P6</accession>
<dbReference type="HOGENOM" id="CLU_044146_0_0_11"/>
<evidence type="ECO:0000313" key="2">
    <source>
        <dbReference type="Proteomes" id="UP000061839"/>
    </source>
</evidence>
<dbReference type="PANTHER" id="PTHR10000">
    <property type="entry name" value="PHOSPHOSERINE PHOSPHATASE"/>
    <property type="match status" value="1"/>
</dbReference>
<dbReference type="PROSITE" id="PS01228">
    <property type="entry name" value="COF_1"/>
    <property type="match status" value="1"/>
</dbReference>
<dbReference type="InterPro" id="IPR036412">
    <property type="entry name" value="HAD-like_sf"/>
</dbReference>
<dbReference type="InterPro" id="IPR023214">
    <property type="entry name" value="HAD_sf"/>
</dbReference>
<dbReference type="Proteomes" id="UP000061839">
    <property type="component" value="Chromosome"/>
</dbReference>
<dbReference type="KEGG" id="ari:UM93_14025"/>
<sequence>MKLVASDIDGTILAHNGKISPRTIAAFQACVAAGVEVVFVTGRPPRWLAPVREQLGHLGTVICSNGALVYDLATEQVVSSQCIAIPDVLAARAAIKQLVPSASFAAETLEGLYLEEDFIGENAPEALKQIEARPLAESLRAECGVVKFLAKVQNSTADEFLAKVRPVVSPWVDATHSAPDVALLEMSLRGVNKAATLSQFAASKGISASQVVAFGDMPNDIQMLSWSGRGYAMASGHPEAKQAANLLAPGIEDDGVAQVLEQLLLEAV</sequence>
<dbReference type="Pfam" id="PF08282">
    <property type="entry name" value="Hydrolase_3"/>
    <property type="match status" value="1"/>
</dbReference>
<reference evidence="1 2" key="1">
    <citation type="journal article" date="2015" name="Genome Announc.">
        <title>Complete Genome Sequencing of Protease-Producing Novel Arthrobacter sp. Strain IHBB 11108 Using PacBio Single-Molecule Real-Time Sequencing Technology.</title>
        <authorList>
            <person name="Kiran S."/>
            <person name="Swarnkar M.K."/>
            <person name="Pal M."/>
            <person name="Thakur R."/>
            <person name="Tewari R."/>
            <person name="Singh A.K."/>
            <person name="Gulati A."/>
        </authorList>
    </citation>
    <scope>NUCLEOTIDE SEQUENCE [LARGE SCALE GENOMIC DNA]</scope>
    <source>
        <strain evidence="1 2">IHBB 11108</strain>
    </source>
</reference>
<gene>
    <name evidence="1" type="ORF">UM93_14025</name>
</gene>
<dbReference type="PANTHER" id="PTHR10000:SF8">
    <property type="entry name" value="HAD SUPERFAMILY HYDROLASE-LIKE, TYPE 3"/>
    <property type="match status" value="1"/>
</dbReference>
<keyword evidence="2" id="KW-1185">Reference proteome</keyword>
<dbReference type="AlphaFoldDB" id="A0A0D4C1P6"/>
<dbReference type="InterPro" id="IPR006379">
    <property type="entry name" value="HAD-SF_hydro_IIB"/>
</dbReference>
<organism evidence="1 2">
    <name type="scientific">Psychromicrobium lacuslunae</name>
    <dbReference type="NCBI Taxonomy" id="1618207"/>
    <lineage>
        <taxon>Bacteria</taxon>
        <taxon>Bacillati</taxon>
        <taxon>Actinomycetota</taxon>
        <taxon>Actinomycetes</taxon>
        <taxon>Micrococcales</taxon>
        <taxon>Micrococcaceae</taxon>
        <taxon>Psychromicrobium</taxon>
    </lineage>
</organism>
<evidence type="ECO:0000313" key="1">
    <source>
        <dbReference type="EMBL" id="AJT42330.1"/>
    </source>
</evidence>
<dbReference type="EMBL" id="CP011005">
    <property type="protein sequence ID" value="AJT42330.1"/>
    <property type="molecule type" value="Genomic_DNA"/>
</dbReference>
<dbReference type="GO" id="GO:0005829">
    <property type="term" value="C:cytosol"/>
    <property type="evidence" value="ECO:0007669"/>
    <property type="project" value="TreeGrafter"/>
</dbReference>
<dbReference type="RefSeq" id="WP_045076159.1">
    <property type="nucleotide sequence ID" value="NZ_CP011005.1"/>
</dbReference>
<dbReference type="PATRIC" id="fig|1618207.4.peg.2848"/>
<dbReference type="OrthoDB" id="3180855at2"/>